<dbReference type="EMBL" id="NGFO01000010">
    <property type="protein sequence ID" value="OUC78806.1"/>
    <property type="molecule type" value="Genomic_DNA"/>
</dbReference>
<keyword evidence="1" id="KW-0472">Membrane</keyword>
<dbReference type="OrthoDB" id="5289372at2"/>
<dbReference type="CDD" id="cd03392">
    <property type="entry name" value="PAP2_like_2"/>
    <property type="match status" value="1"/>
</dbReference>
<accession>A0A243QDA6</accession>
<feature type="transmembrane region" description="Helical" evidence="1">
    <location>
        <begin position="60"/>
        <end position="81"/>
    </location>
</feature>
<dbReference type="AlphaFoldDB" id="A0A243QDA6"/>
<dbReference type="SMART" id="SM00014">
    <property type="entry name" value="acidPPc"/>
    <property type="match status" value="1"/>
</dbReference>
<feature type="transmembrane region" description="Helical" evidence="1">
    <location>
        <begin position="158"/>
        <end position="177"/>
    </location>
</feature>
<evidence type="ECO:0000313" key="3">
    <source>
        <dbReference type="EMBL" id="OUC78806.1"/>
    </source>
</evidence>
<name>A0A243QDA6_9ACTN</name>
<sequence>MFIPPTTLDENILNWVVENRSEPWISIAEVVTLLGNTVTMSVLTCAVVVTLAVTRHRVDAVFVGAGVLSGYGVMQALKYSFARDRPPVEDRLLNIDTFSYPSGHAMMTMVVFGLFAVSAYRCFAWVRSHRWILAIAPVLSIIVGLTRIQLGVHWTTDVVSGWLFGAIWVALCTWILLRYESRRGVDGSPALSSR</sequence>
<comment type="caution">
    <text evidence="3">The sequence shown here is derived from an EMBL/GenBank/DDBJ whole genome shotgun (WGS) entry which is preliminary data.</text>
</comment>
<dbReference type="PANTHER" id="PTHR14969:SF13">
    <property type="entry name" value="AT30094P"/>
    <property type="match status" value="1"/>
</dbReference>
<feature type="transmembrane region" description="Helical" evidence="1">
    <location>
        <begin position="101"/>
        <end position="120"/>
    </location>
</feature>
<dbReference type="Pfam" id="PF01569">
    <property type="entry name" value="PAP2"/>
    <property type="match status" value="1"/>
</dbReference>
<dbReference type="STRING" id="417102.CA982_10420"/>
<proteinExistence type="predicted"/>
<evidence type="ECO:0000256" key="1">
    <source>
        <dbReference type="SAM" id="Phobius"/>
    </source>
</evidence>
<dbReference type="Gene3D" id="1.20.144.10">
    <property type="entry name" value="Phosphatidic acid phosphatase type 2/haloperoxidase"/>
    <property type="match status" value="2"/>
</dbReference>
<dbReference type="SUPFAM" id="SSF48317">
    <property type="entry name" value="Acid phosphatase/Vanadium-dependent haloperoxidase"/>
    <property type="match status" value="1"/>
</dbReference>
<evidence type="ECO:0000259" key="2">
    <source>
        <dbReference type="SMART" id="SM00014"/>
    </source>
</evidence>
<keyword evidence="1" id="KW-1133">Transmembrane helix</keyword>
<dbReference type="Proteomes" id="UP000194632">
    <property type="component" value="Unassembled WGS sequence"/>
</dbReference>
<dbReference type="PANTHER" id="PTHR14969">
    <property type="entry name" value="SPHINGOSINE-1-PHOSPHATE PHOSPHOHYDROLASE"/>
    <property type="match status" value="1"/>
</dbReference>
<organism evidence="3 4">
    <name type="scientific">Gordonia lacunae</name>
    <dbReference type="NCBI Taxonomy" id="417102"/>
    <lineage>
        <taxon>Bacteria</taxon>
        <taxon>Bacillati</taxon>
        <taxon>Actinomycetota</taxon>
        <taxon>Actinomycetes</taxon>
        <taxon>Mycobacteriales</taxon>
        <taxon>Gordoniaceae</taxon>
        <taxon>Gordonia</taxon>
    </lineage>
</organism>
<keyword evidence="4" id="KW-1185">Reference proteome</keyword>
<dbReference type="InterPro" id="IPR036938">
    <property type="entry name" value="PAP2/HPO_sf"/>
</dbReference>
<gene>
    <name evidence="3" type="ORF">CA982_10420</name>
</gene>
<keyword evidence="1" id="KW-0812">Transmembrane</keyword>
<protein>
    <submittedName>
        <fullName evidence="3">Phosphatase PAP2 family protein</fullName>
    </submittedName>
</protein>
<dbReference type="RefSeq" id="WP_086535271.1">
    <property type="nucleotide sequence ID" value="NZ_NGFO01000010.1"/>
</dbReference>
<evidence type="ECO:0000313" key="4">
    <source>
        <dbReference type="Proteomes" id="UP000194632"/>
    </source>
</evidence>
<dbReference type="InterPro" id="IPR000326">
    <property type="entry name" value="PAP2/HPO"/>
</dbReference>
<feature type="transmembrane region" description="Helical" evidence="1">
    <location>
        <begin position="24"/>
        <end position="53"/>
    </location>
</feature>
<feature type="domain" description="Phosphatidic acid phosphatase type 2/haloperoxidase" evidence="2">
    <location>
        <begin position="60"/>
        <end position="173"/>
    </location>
</feature>
<reference evidence="3 4" key="1">
    <citation type="submission" date="2017-05" db="EMBL/GenBank/DDBJ databases">
        <title>Biotechnological potential of actinobacteria isolated from South African environments.</title>
        <authorList>
            <person name="Le Roes-Hill M."/>
            <person name="Prins A."/>
            <person name="Durrell K.A."/>
        </authorList>
    </citation>
    <scope>NUCLEOTIDE SEQUENCE [LARGE SCALE GENOMIC DNA]</scope>
    <source>
        <strain evidence="3">BS2</strain>
    </source>
</reference>
<feature type="transmembrane region" description="Helical" evidence="1">
    <location>
        <begin position="132"/>
        <end position="152"/>
    </location>
</feature>